<proteinExistence type="predicted"/>
<dbReference type="Proteomes" id="UP000019402">
    <property type="component" value="Unassembled WGS sequence"/>
</dbReference>
<protein>
    <recommendedName>
        <fullName evidence="3">Reverse transcriptase domain-containing protein</fullName>
    </recommendedName>
</protein>
<sequence>MDDIRIFCNDKFEARRYLTLIEKELRRLNLSLNGQKTKIINLNPRLKKEKEAIADSYRKAFDLDKSKLSRFSKSRNVSIINEAFHLAIKVLLENVKENPTGSNSNERKLNQAITTIRRCVSKGVNLEKENNITQFIEEAGILMKERPWITPQVCTMIGVLDKKYISRKFWSEAIEIVLDAKFNIYPWQGYHLWLLLAKHKIDDVNLRKYASNYLDSNDETSRPIIAAMMIYMGTIDSDYRRVILRKYNEGFTHGNFQDRIALIVLRAIDSSEVSFNNDKIKAIHESLNYFKDKDLVYILVKRMILILI</sequence>
<evidence type="ECO:0000313" key="2">
    <source>
        <dbReference type="Proteomes" id="UP000019402"/>
    </source>
</evidence>
<accession>W7YMK8</accession>
<organism evidence="1 2">
    <name type="scientific">Saccharicrinis fermentans DSM 9555 = JCM 21142</name>
    <dbReference type="NCBI Taxonomy" id="869213"/>
    <lineage>
        <taxon>Bacteria</taxon>
        <taxon>Pseudomonadati</taxon>
        <taxon>Bacteroidota</taxon>
        <taxon>Bacteroidia</taxon>
        <taxon>Marinilabiliales</taxon>
        <taxon>Marinilabiliaceae</taxon>
        <taxon>Saccharicrinis</taxon>
    </lineage>
</organism>
<dbReference type="AlphaFoldDB" id="W7YMK8"/>
<name>W7YMK8_9BACT</name>
<dbReference type="EMBL" id="BAMD01000027">
    <property type="protein sequence ID" value="GAF03619.1"/>
    <property type="molecule type" value="Genomic_DNA"/>
</dbReference>
<keyword evidence="2" id="KW-1185">Reference proteome</keyword>
<gene>
    <name evidence="1" type="ORF">JCM21142_52298</name>
</gene>
<evidence type="ECO:0008006" key="3">
    <source>
        <dbReference type="Google" id="ProtNLM"/>
    </source>
</evidence>
<reference evidence="1 2" key="1">
    <citation type="journal article" date="2014" name="Genome Announc.">
        <title>Draft Genome Sequence of Cytophaga fermentans JCM 21142T, a Facultative Anaerobe Isolated from Marine Mud.</title>
        <authorList>
            <person name="Starns D."/>
            <person name="Oshima K."/>
            <person name="Suda W."/>
            <person name="Iino T."/>
            <person name="Yuki M."/>
            <person name="Inoue J."/>
            <person name="Kitamura K."/>
            <person name="Iida T."/>
            <person name="Darby A."/>
            <person name="Hattori M."/>
            <person name="Ohkuma M."/>
        </authorList>
    </citation>
    <scope>NUCLEOTIDE SEQUENCE [LARGE SCALE GENOMIC DNA]</scope>
    <source>
        <strain evidence="1 2">JCM 21142</strain>
    </source>
</reference>
<dbReference type="eggNOG" id="COG3344">
    <property type="taxonomic scope" value="Bacteria"/>
</dbReference>
<evidence type="ECO:0000313" key="1">
    <source>
        <dbReference type="EMBL" id="GAF03619.1"/>
    </source>
</evidence>
<comment type="caution">
    <text evidence="1">The sequence shown here is derived from an EMBL/GenBank/DDBJ whole genome shotgun (WGS) entry which is preliminary data.</text>
</comment>